<reference evidence="1 2" key="1">
    <citation type="journal article" date="2018" name="BMC Genomics">
        <title>Comparative genome analyses reveal sequence features reflecting distinct modes of host-adaptation between dicot and monocot powdery mildew.</title>
        <authorList>
            <person name="Wu Y."/>
            <person name="Ma X."/>
            <person name="Pan Z."/>
            <person name="Kale S.D."/>
            <person name="Song Y."/>
            <person name="King H."/>
            <person name="Zhang Q."/>
            <person name="Presley C."/>
            <person name="Deng X."/>
            <person name="Wei C.I."/>
            <person name="Xiao S."/>
        </authorList>
    </citation>
    <scope>NUCLEOTIDE SEQUENCE [LARGE SCALE GENOMIC DNA]</scope>
    <source>
        <strain evidence="1">UMSG2</strain>
    </source>
</reference>
<evidence type="ECO:0000313" key="2">
    <source>
        <dbReference type="Proteomes" id="UP000286134"/>
    </source>
</evidence>
<dbReference type="AlphaFoldDB" id="A0A420H8W9"/>
<comment type="caution">
    <text evidence="1">The sequence shown here is derived from an EMBL/GenBank/DDBJ whole genome shotgun (WGS) entry which is preliminary data.</text>
</comment>
<dbReference type="OrthoDB" id="5394411at2759"/>
<organism evidence="1 2">
    <name type="scientific">Erysiphe neolycopersici</name>
    <dbReference type="NCBI Taxonomy" id="212602"/>
    <lineage>
        <taxon>Eukaryota</taxon>
        <taxon>Fungi</taxon>
        <taxon>Dikarya</taxon>
        <taxon>Ascomycota</taxon>
        <taxon>Pezizomycotina</taxon>
        <taxon>Leotiomycetes</taxon>
        <taxon>Erysiphales</taxon>
        <taxon>Erysiphaceae</taxon>
        <taxon>Erysiphe</taxon>
    </lineage>
</organism>
<proteinExistence type="predicted"/>
<sequence length="177" mass="19013">MITLKFFLATSSCKSSTICPSLSRELSKVVEIGTPGGGFLKVPLILGERFPKCAVSSRLQLHFSSPSALTTRILSPNFFLTSFAPFDDSSSISFPTTKASPKNLHCVAVSLIQNSASTFPPPPLISTLSFSNPLSKISCILTILTSVVMVNSSLWYTDSFNSAGFCLCIESSPHIPR</sequence>
<accession>A0A420H8W9</accession>
<evidence type="ECO:0000313" key="1">
    <source>
        <dbReference type="EMBL" id="RKF53882.1"/>
    </source>
</evidence>
<gene>
    <name evidence="1" type="ORF">OnM2_101010</name>
</gene>
<name>A0A420H8W9_9PEZI</name>
<dbReference type="EMBL" id="MCFK01010136">
    <property type="protein sequence ID" value="RKF53882.1"/>
    <property type="molecule type" value="Genomic_DNA"/>
</dbReference>
<keyword evidence="2" id="KW-1185">Reference proteome</keyword>
<protein>
    <submittedName>
        <fullName evidence="1">Uncharacterized protein</fullName>
    </submittedName>
</protein>
<dbReference type="Proteomes" id="UP000286134">
    <property type="component" value="Unassembled WGS sequence"/>
</dbReference>